<dbReference type="GO" id="GO:0004867">
    <property type="term" value="F:serine-type endopeptidase inhibitor activity"/>
    <property type="evidence" value="ECO:0007669"/>
    <property type="project" value="UniProtKB-KW"/>
</dbReference>
<proteinExistence type="inferred from homology"/>
<dbReference type="OrthoDB" id="3542626at2"/>
<evidence type="ECO:0000256" key="2">
    <source>
        <dbReference type="ARBA" id="ARBA00010472"/>
    </source>
</evidence>
<dbReference type="Gene3D" id="3.30.350.10">
    <property type="entry name" value="Subtilisin inhibitor-like"/>
    <property type="match status" value="1"/>
</dbReference>
<sequence length="174" mass="18101">MDVHATFTPDRLCDVQPTKHRQVQPLPFKSKESVAVRRHIAAVSAATLLTLACAAGVAEAQPTSLYAPSAVVLTVAQGGDEGTVVRAATLSCAPTAQGTHPDPEAACAALAATAGTLDTLLATPDTDRACPMHYDPVTVTADGVWQGKRISWKHSFSNACVMATTLNGNALYAF</sequence>
<evidence type="ECO:0000259" key="9">
    <source>
        <dbReference type="Pfam" id="PF00720"/>
    </source>
</evidence>
<evidence type="ECO:0000256" key="6">
    <source>
        <dbReference type="ARBA" id="ARBA00022900"/>
    </source>
</evidence>
<dbReference type="KEGG" id="sgu:SGLAU_00325"/>
<dbReference type="PRINTS" id="PR00294">
    <property type="entry name" value="SSBTLNINHBTR"/>
</dbReference>
<dbReference type="Pfam" id="PF00720">
    <property type="entry name" value="SSI"/>
    <property type="match status" value="1"/>
</dbReference>
<keyword evidence="4" id="KW-0964">Secreted</keyword>
<keyword evidence="7" id="KW-1015">Disulfide bond</keyword>
<evidence type="ECO:0000256" key="5">
    <source>
        <dbReference type="ARBA" id="ARBA00022690"/>
    </source>
</evidence>
<dbReference type="GO" id="GO:0005576">
    <property type="term" value="C:extracellular region"/>
    <property type="evidence" value="ECO:0007669"/>
    <property type="project" value="UniProtKB-SubCell"/>
</dbReference>
<dbReference type="InterPro" id="IPR020054">
    <property type="entry name" value="Prot_inh_SSI_I16_CS"/>
</dbReference>
<evidence type="ECO:0000256" key="1">
    <source>
        <dbReference type="ARBA" id="ARBA00004613"/>
    </source>
</evidence>
<reference evidence="11" key="1">
    <citation type="journal article" date="2015" name="J. Biotechnol.">
        <title>Complete genome sequence of the actinobacterium Streptomyces glaucescens GLA.O (DSM 40922) consisting of a linear chromosome and one linear plasmid.</title>
        <authorList>
            <person name="Ortseifen V."/>
            <person name="Winkler A."/>
            <person name="Albersmeier A."/>
            <person name="Wendler S."/>
            <person name="Puhler A."/>
            <person name="Kalinowski J."/>
            <person name="Ruckert C."/>
        </authorList>
    </citation>
    <scope>NUCLEOTIDE SEQUENCE [LARGE SCALE GENOMIC DNA]</scope>
    <source>
        <strain evidence="11">DSM 40922 / GLA O</strain>
    </source>
</reference>
<dbReference type="InterPro" id="IPR000691">
    <property type="entry name" value="Prot_inh_I16_SSI"/>
</dbReference>
<name>A0A089WZB9_STRGA</name>
<comment type="subcellular location">
    <subcellularLocation>
        <location evidence="1">Secreted</location>
    </subcellularLocation>
</comment>
<organism evidence="10 11">
    <name type="scientific">Streptomyces glaucescens</name>
    <dbReference type="NCBI Taxonomy" id="1907"/>
    <lineage>
        <taxon>Bacteria</taxon>
        <taxon>Bacillati</taxon>
        <taxon>Actinomycetota</taxon>
        <taxon>Actinomycetes</taxon>
        <taxon>Kitasatosporales</taxon>
        <taxon>Streptomycetaceae</taxon>
        <taxon>Streptomyces</taxon>
    </lineage>
</organism>
<dbReference type="InterPro" id="IPR036819">
    <property type="entry name" value="Subtilisin_inhibitor-like_sf"/>
</dbReference>
<dbReference type="HOGENOM" id="CLU_121949_0_0_11"/>
<keyword evidence="6 8" id="KW-0722">Serine protease inhibitor</keyword>
<dbReference type="SUPFAM" id="SSF55399">
    <property type="entry name" value="Subtilisin inhibitor"/>
    <property type="match status" value="1"/>
</dbReference>
<dbReference type="STRING" id="1907.SGLAU_00325"/>
<evidence type="ECO:0000313" key="10">
    <source>
        <dbReference type="EMBL" id="AIR96093.1"/>
    </source>
</evidence>
<dbReference type="PROSITE" id="PS00999">
    <property type="entry name" value="SSI"/>
    <property type="match status" value="1"/>
</dbReference>
<comment type="subunit">
    <text evidence="3">Homodimer.</text>
</comment>
<dbReference type="AlphaFoldDB" id="A0A089WZB9"/>
<comment type="similarity">
    <text evidence="2 8">Belongs to the protease inhibitor I16 (SSI) family.</text>
</comment>
<keyword evidence="11" id="KW-1185">Reference proteome</keyword>
<keyword evidence="5 8" id="KW-0646">Protease inhibitor</keyword>
<evidence type="ECO:0000256" key="4">
    <source>
        <dbReference type="ARBA" id="ARBA00022525"/>
    </source>
</evidence>
<dbReference type="InterPro" id="IPR023549">
    <property type="entry name" value="Subtilisin_inhibitor"/>
</dbReference>
<dbReference type="Proteomes" id="UP000029482">
    <property type="component" value="Chromosome"/>
</dbReference>
<dbReference type="EMBL" id="CP009438">
    <property type="protein sequence ID" value="AIR96093.1"/>
    <property type="molecule type" value="Genomic_DNA"/>
</dbReference>
<evidence type="ECO:0000256" key="3">
    <source>
        <dbReference type="ARBA" id="ARBA00011738"/>
    </source>
</evidence>
<feature type="domain" description="Subtilisin inhibitor" evidence="9">
    <location>
        <begin position="67"/>
        <end position="158"/>
    </location>
</feature>
<protein>
    <submittedName>
        <fullName evidence="10">Subtilisin inhibitor-like protein 8</fullName>
    </submittedName>
</protein>
<evidence type="ECO:0000313" key="11">
    <source>
        <dbReference type="Proteomes" id="UP000029482"/>
    </source>
</evidence>
<dbReference type="eggNOG" id="ENOG50333FU">
    <property type="taxonomic scope" value="Bacteria"/>
</dbReference>
<evidence type="ECO:0000256" key="8">
    <source>
        <dbReference type="RuleBase" id="RU003471"/>
    </source>
</evidence>
<accession>A0A089WZB9</accession>
<gene>
    <name evidence="10" type="ORF">SGLAU_00325</name>
</gene>
<evidence type="ECO:0000256" key="7">
    <source>
        <dbReference type="ARBA" id="ARBA00023157"/>
    </source>
</evidence>